<evidence type="ECO:0000313" key="3">
    <source>
        <dbReference type="EMBL" id="MDH7960497.1"/>
    </source>
</evidence>
<evidence type="ECO:0000313" key="4">
    <source>
        <dbReference type="EMBL" id="SFL18291.1"/>
    </source>
</evidence>
<name>A0A1I4FNY7_9LACT</name>
<reference evidence="4 7" key="1">
    <citation type="submission" date="2016-10" db="EMBL/GenBank/DDBJ databases">
        <authorList>
            <person name="de Groot N.N."/>
        </authorList>
    </citation>
    <scope>NUCLEOTIDE SEQUENCE [LARGE SCALE GENOMIC DNA]</scope>
    <source>
        <strain evidence="4 7">M79</strain>
    </source>
</reference>
<dbReference type="Gene3D" id="3.30.1180.10">
    <property type="match status" value="1"/>
</dbReference>
<evidence type="ECO:0000313" key="6">
    <source>
        <dbReference type="EMBL" id="WEA14011.1"/>
    </source>
</evidence>
<dbReference type="EMBL" id="CP109635">
    <property type="protein sequence ID" value="UYT10758.1"/>
    <property type="molecule type" value="Genomic_DNA"/>
</dbReference>
<evidence type="ECO:0000256" key="1">
    <source>
        <dbReference type="ARBA" id="ARBA00023121"/>
    </source>
</evidence>
<dbReference type="GeneID" id="89494469"/>
<dbReference type="Proteomes" id="UP000504756">
    <property type="component" value="Unassembled WGS sequence"/>
</dbReference>
<dbReference type="GO" id="GO:0008289">
    <property type="term" value="F:lipid binding"/>
    <property type="evidence" value="ECO:0007669"/>
    <property type="project" value="UniProtKB-KW"/>
</dbReference>
<reference evidence="3" key="5">
    <citation type="submission" date="2023-04" db="EMBL/GenBank/DDBJ databases">
        <title>Genomic analysis of Lactococcus garvieae isolates.</title>
        <authorList>
            <person name="Zhanghang C."/>
        </authorList>
    </citation>
    <scope>NUCLEOTIDE SEQUENCE</scope>
    <source>
        <strain evidence="3">ZB-1</strain>
    </source>
</reference>
<dbReference type="EMBL" id="FOTJ01000002">
    <property type="protein sequence ID" value="SFL18291.1"/>
    <property type="molecule type" value="Genomic_DNA"/>
</dbReference>
<dbReference type="SUPFAM" id="SSF82549">
    <property type="entry name" value="DAK1/DegV-like"/>
    <property type="match status" value="1"/>
</dbReference>
<dbReference type="AlphaFoldDB" id="A0A1I4FNY7"/>
<dbReference type="Proteomes" id="UP001157396">
    <property type="component" value="Unassembled WGS sequence"/>
</dbReference>
<dbReference type="InterPro" id="IPR050270">
    <property type="entry name" value="DegV_domain_contain"/>
</dbReference>
<evidence type="ECO:0000313" key="8">
    <source>
        <dbReference type="Proteomes" id="UP000504756"/>
    </source>
</evidence>
<dbReference type="InterPro" id="IPR043168">
    <property type="entry name" value="DegV_C"/>
</dbReference>
<keyword evidence="1" id="KW-0446">Lipid-binding</keyword>
<dbReference type="RefSeq" id="WP_003133969.1">
    <property type="nucleotide sequence ID" value="NZ_AP026069.1"/>
</dbReference>
<protein>
    <submittedName>
        <fullName evidence="2">DegV domain-containing protein YejH</fullName>
    </submittedName>
    <submittedName>
        <fullName evidence="3">DegV family protein</fullName>
    </submittedName>
    <submittedName>
        <fullName evidence="4">EDD domain protein, DegV family</fullName>
    </submittedName>
</protein>
<dbReference type="EMBL" id="CP118627">
    <property type="protein sequence ID" value="WEA14011.1"/>
    <property type="molecule type" value="Genomic_DNA"/>
</dbReference>
<reference evidence="5" key="3">
    <citation type="submission" date="2022-10" db="EMBL/GenBank/DDBJ databases">
        <title>Genome assembly of Lactococcus garvieae isolates from cricket gut.</title>
        <authorList>
            <person name="Luecke A.R."/>
            <person name="Brown A.M.V."/>
            <person name="Wakeman C.A."/>
        </authorList>
    </citation>
    <scope>NUCLEOTIDE SEQUENCE</scope>
    <source>
        <strain evidence="5">Alexii-11_2</strain>
    </source>
</reference>
<evidence type="ECO:0000313" key="7">
    <source>
        <dbReference type="Proteomes" id="UP000181969"/>
    </source>
</evidence>
<dbReference type="Proteomes" id="UP001217324">
    <property type="component" value="Chromosome"/>
</dbReference>
<dbReference type="Proteomes" id="UP000181969">
    <property type="component" value="Unassembled WGS sequence"/>
</dbReference>
<dbReference type="OMA" id="GPIISTH"/>
<dbReference type="Gene3D" id="3.40.50.10170">
    <property type="match status" value="1"/>
</dbReference>
<reference evidence="6" key="4">
    <citation type="submission" date="2023-02" db="EMBL/GenBank/DDBJ databases">
        <title>Comparative genomics and fermentation flavor characterization of five lactic acid bacteria reveal flavor biosynthesis metabolic pathways in fermented muskmelon puree.</title>
        <authorList>
            <person name="Yuan L."/>
            <person name="Li M."/>
            <person name="Xu X."/>
            <person name="Lao F."/>
            <person name="Wu J."/>
        </authorList>
    </citation>
    <scope>NUCLEOTIDE SEQUENCE</scope>
    <source>
        <strain evidence="6">Pa-2</strain>
    </source>
</reference>
<evidence type="ECO:0000313" key="2">
    <source>
        <dbReference type="EMBL" id="GFO52046.1"/>
    </source>
</evidence>
<dbReference type="PROSITE" id="PS51482">
    <property type="entry name" value="DEGV"/>
    <property type="match status" value="1"/>
</dbReference>
<dbReference type="Pfam" id="PF02645">
    <property type="entry name" value="DegV"/>
    <property type="match status" value="1"/>
</dbReference>
<dbReference type="PANTHER" id="PTHR33434:SF8">
    <property type="entry name" value="DEGV DOMAIN-CONTAINING PROTEIN SPR1019"/>
    <property type="match status" value="1"/>
</dbReference>
<proteinExistence type="predicted"/>
<dbReference type="OrthoDB" id="5429275at2"/>
<dbReference type="Proteomes" id="UP001164042">
    <property type="component" value="Chromosome"/>
</dbReference>
<dbReference type="InterPro" id="IPR003797">
    <property type="entry name" value="DegV"/>
</dbReference>
<organism evidence="4 7">
    <name type="scientific">Lactococcus garvieae</name>
    <dbReference type="NCBI Taxonomy" id="1363"/>
    <lineage>
        <taxon>Bacteria</taxon>
        <taxon>Bacillati</taxon>
        <taxon>Bacillota</taxon>
        <taxon>Bacilli</taxon>
        <taxon>Lactobacillales</taxon>
        <taxon>Streptococcaceae</taxon>
        <taxon>Lactococcus</taxon>
    </lineage>
</organism>
<evidence type="ECO:0000313" key="5">
    <source>
        <dbReference type="EMBL" id="UYT10758.1"/>
    </source>
</evidence>
<reference evidence="2 8" key="2">
    <citation type="submission" date="2020-06" db="EMBL/GenBank/DDBJ databases">
        <title>Draft genome sequence of Lactic acid bacteria from Okinawan-style tofu.</title>
        <authorList>
            <person name="Takara I."/>
            <person name="Ikematsu S."/>
        </authorList>
    </citation>
    <scope>NUCLEOTIDE SEQUENCE [LARGE SCALE GENOMIC DNA]</scope>
    <source>
        <strain evidence="2">Lg38</strain>
        <strain evidence="8">lg38</strain>
    </source>
</reference>
<dbReference type="NCBIfam" id="TIGR00762">
    <property type="entry name" value="DegV"/>
    <property type="match status" value="1"/>
</dbReference>
<sequence length="278" mass="30523">MTIKIVTDSSITIEPELVEELDITVVPLSVTIDGTTYLDSDLPLDSFMEKMKASKALPKTSQPPVGVFAEKYEEIASEEDAIISIHITESLSGTVQAARQGAMLSGRDVTVLDSDFTDQGLKFQVVEAARLAKEGLGKEEILERINHVRENTELFIGISTLENLVKGGRISRTTGIVGSLLHVRIVMELKNRELGVMTRGRGNKTFTKWLDETVEHIASSGRKIREIGISHVEGLDFSNKAKEALQKFVEKPISILDTNSTIATHTGPGAWAVMIDYE</sequence>
<dbReference type="PANTHER" id="PTHR33434">
    <property type="entry name" value="DEGV DOMAIN-CONTAINING PROTEIN DR_1986-RELATED"/>
    <property type="match status" value="1"/>
</dbReference>
<gene>
    <name evidence="2" type="primary">yejH</name>
    <name evidence="2" type="ORF">ikelab_13210</name>
    <name evidence="5" type="ORF">OF801_02110</name>
    <name evidence="6" type="ORF">PWF74_00575</name>
    <name evidence="3" type="ORF">QHR29_08465</name>
    <name evidence="4" type="ORF">SAMN05216438_10236</name>
</gene>
<dbReference type="EMBL" id="JARYTV010000008">
    <property type="protein sequence ID" value="MDH7960497.1"/>
    <property type="molecule type" value="Genomic_DNA"/>
</dbReference>
<dbReference type="EMBL" id="BLXU01000007">
    <property type="protein sequence ID" value="GFO52046.1"/>
    <property type="molecule type" value="Genomic_DNA"/>
</dbReference>
<accession>A0A1I4FNY7</accession>